<dbReference type="EMBL" id="BDQK01000001">
    <property type="protein sequence ID" value="GBF79189.1"/>
    <property type="molecule type" value="Genomic_DNA"/>
</dbReference>
<dbReference type="RefSeq" id="WP_124977401.1">
    <property type="nucleotide sequence ID" value="NZ_BDQK01000001.1"/>
</dbReference>
<comment type="caution">
    <text evidence="1">The sequence shown here is derived from an EMBL/GenBank/DDBJ whole genome shotgun (WGS) entry which is preliminary data.</text>
</comment>
<reference evidence="2" key="1">
    <citation type="submission" date="2017-05" db="EMBL/GenBank/DDBJ databases">
        <title>Physiological properties and genetic analysis related to exopolysaccharide production of fresh-water unicellular cyanobacterium Aphanothece sacrum, Suizenji Nori, that has been cultured as a food source in Japan.</title>
        <authorList>
            <person name="Kanesaki Y."/>
            <person name="Yoshikawa S."/>
            <person name="Ohki K."/>
        </authorList>
    </citation>
    <scope>NUCLEOTIDE SEQUENCE [LARGE SCALE GENOMIC DNA]</scope>
    <source>
        <strain evidence="2">FPU1</strain>
    </source>
</reference>
<dbReference type="OrthoDB" id="9816564at2"/>
<name>A0A401IDC0_APHSA</name>
<dbReference type="AlphaFoldDB" id="A0A401IDC0"/>
<accession>A0A401IDC0</accession>
<proteinExistence type="predicted"/>
<organism evidence="1 2">
    <name type="scientific">Aphanothece sacrum FPU1</name>
    <dbReference type="NCBI Taxonomy" id="1920663"/>
    <lineage>
        <taxon>Bacteria</taxon>
        <taxon>Bacillati</taxon>
        <taxon>Cyanobacteriota</taxon>
        <taxon>Cyanophyceae</taxon>
        <taxon>Oscillatoriophycideae</taxon>
        <taxon>Chroococcales</taxon>
        <taxon>Aphanothecaceae</taxon>
        <taxon>Aphanothece</taxon>
    </lineage>
</organism>
<evidence type="ECO:0000313" key="2">
    <source>
        <dbReference type="Proteomes" id="UP000287247"/>
    </source>
</evidence>
<evidence type="ECO:0000313" key="1">
    <source>
        <dbReference type="EMBL" id="GBF79189.1"/>
    </source>
</evidence>
<gene>
    <name evidence="1" type="ORF">AsFPU1_0581</name>
</gene>
<keyword evidence="2" id="KW-1185">Reference proteome</keyword>
<protein>
    <submittedName>
        <fullName evidence="1">Uncharacterized protein</fullName>
    </submittedName>
</protein>
<dbReference type="Proteomes" id="UP000287247">
    <property type="component" value="Unassembled WGS sequence"/>
</dbReference>
<sequence length="450" mass="52878">MNSLDSVYQYLLENICFSKDINYLEKQKKLFELGVKSSLLFYEFIKFIIKDVRNHELEKIYYFTREGEFFQKIHDIIVEHSPDNSIKSELVEASRLTTFSPSLQAISIEELKRLWRMYSTQSMGAMLKSLNVNNFEFFTTIFKSYDIDIDIPIEKPWLDLRVKKVFADPLFQKNIKTCVDIKKHLLQEYLLNKGLNEQAKKIAMVDIGWRGTTQDNLALLFKDTTIHAYYLGMQPFLNPQPNNIIKQSFLGDQVFLNRRQELVYLKYVSPIEMMCNSPSGTTIDYQNIEGEIRAIRKTIELENDIFYEYTQFFQQGVLEGIKSLVKLEQENPNLFKNTSKFCIKIANDLWMNPKKFLTEAYFQLHHDETFGVGEIINKGEPHFIPMSLILQALFNKKKWDQLGLLLADTGWIQGLFTYYNLGFLNPVYNLRIKMKSKPLLREETNDGFTL</sequence>